<keyword evidence="1 5" id="KW-0963">Cytoplasm</keyword>
<dbReference type="InterPro" id="IPR028978">
    <property type="entry name" value="Chorismate_lyase_/UTRA_dom_sf"/>
</dbReference>
<keyword evidence="2 5" id="KW-0831">Ubiquinone biosynthesis</keyword>
<keyword evidence="4 5" id="KW-0670">Pyruvate</keyword>
<dbReference type="InterPro" id="IPR007440">
    <property type="entry name" value="Chorismate--pyruvate_lyase"/>
</dbReference>
<comment type="pathway">
    <text evidence="5">Cofactor biosynthesis; ubiquinone biosynthesis.</text>
</comment>
<dbReference type="Proteomes" id="UP001172778">
    <property type="component" value="Unassembled WGS sequence"/>
</dbReference>
<feature type="binding site" evidence="5">
    <location>
        <position position="70"/>
    </location>
    <ligand>
        <name>substrate</name>
    </ligand>
</feature>
<comment type="caution">
    <text evidence="6">The sequence shown here is derived from an EMBL/GenBank/DDBJ whole genome shotgun (WGS) entry which is preliminary data.</text>
</comment>
<evidence type="ECO:0000256" key="2">
    <source>
        <dbReference type="ARBA" id="ARBA00022688"/>
    </source>
</evidence>
<evidence type="ECO:0000256" key="5">
    <source>
        <dbReference type="HAMAP-Rule" id="MF_01632"/>
    </source>
</evidence>
<dbReference type="EMBL" id="JARRAF010000008">
    <property type="protein sequence ID" value="MDK2124204.1"/>
    <property type="molecule type" value="Genomic_DNA"/>
</dbReference>
<dbReference type="RefSeq" id="WP_284100514.1">
    <property type="nucleotide sequence ID" value="NZ_JARRAF010000008.1"/>
</dbReference>
<dbReference type="PANTHER" id="PTHR38683">
    <property type="entry name" value="CHORISMATE PYRUVATE-LYASE"/>
    <property type="match status" value="1"/>
</dbReference>
<dbReference type="Pfam" id="PF04345">
    <property type="entry name" value="Chor_lyase"/>
    <property type="match status" value="1"/>
</dbReference>
<comment type="subcellular location">
    <subcellularLocation>
        <location evidence="5">Cytoplasm</location>
    </subcellularLocation>
</comment>
<dbReference type="HAMAP" id="MF_01632">
    <property type="entry name" value="UbiC"/>
    <property type="match status" value="1"/>
</dbReference>
<evidence type="ECO:0000313" key="6">
    <source>
        <dbReference type="EMBL" id="MDK2124204.1"/>
    </source>
</evidence>
<organism evidence="6 7">
    <name type="scientific">Parachitinimonas caeni</name>
    <dbReference type="NCBI Taxonomy" id="3031301"/>
    <lineage>
        <taxon>Bacteria</taxon>
        <taxon>Pseudomonadati</taxon>
        <taxon>Pseudomonadota</taxon>
        <taxon>Betaproteobacteria</taxon>
        <taxon>Neisseriales</taxon>
        <taxon>Chitinibacteraceae</taxon>
        <taxon>Parachitinimonas</taxon>
    </lineage>
</organism>
<evidence type="ECO:0000256" key="4">
    <source>
        <dbReference type="ARBA" id="ARBA00023317"/>
    </source>
</evidence>
<reference evidence="6" key="1">
    <citation type="submission" date="2023-03" db="EMBL/GenBank/DDBJ databases">
        <title>Chitinimonas shenzhenensis gen. nov., sp. nov., a novel member of family Burkholderiaceae isolated from activated sludge collected in Shen Zhen, China.</title>
        <authorList>
            <person name="Wang X."/>
        </authorList>
    </citation>
    <scope>NUCLEOTIDE SEQUENCE</scope>
    <source>
        <strain evidence="6">DQS-5</strain>
    </source>
</reference>
<evidence type="ECO:0000313" key="7">
    <source>
        <dbReference type="Proteomes" id="UP001172778"/>
    </source>
</evidence>
<evidence type="ECO:0000256" key="3">
    <source>
        <dbReference type="ARBA" id="ARBA00023239"/>
    </source>
</evidence>
<keyword evidence="3 5" id="KW-0456">Lyase</keyword>
<dbReference type="EC" id="4.1.3.40" evidence="5"/>
<feature type="binding site" evidence="5">
    <location>
        <position position="167"/>
    </location>
    <ligand>
        <name>substrate</name>
    </ligand>
</feature>
<sequence>MYTRRLWRQPLCQAPRRLHPWLQHQASLTARLQAHFPDVHVRLLHQGWSRPHADELGEIGMQRPQRTLCREVLLLSGDTPLVFAHSVAGHDALRHGFRLLSRQGTRPLGATLFAKPQITRHPLSWCRIDRRHPLWRKAAQAAGPLPSVLWARRSLFSLGTARLLVTEVFLPAIRREVA</sequence>
<protein>
    <recommendedName>
        <fullName evidence="5">Probable chorismate pyruvate-lyase</fullName>
        <shortName evidence="5">CL</shortName>
        <shortName evidence="5">CPL</shortName>
        <ecNumber evidence="5">4.1.3.40</ecNumber>
    </recommendedName>
</protein>
<dbReference type="Gene3D" id="3.40.1410.10">
    <property type="entry name" value="Chorismate lyase-like"/>
    <property type="match status" value="1"/>
</dbReference>
<comment type="function">
    <text evidence="5">Removes the pyruvyl group from chorismate, with concomitant aromatization of the ring, to provide 4-hydroxybenzoate (4HB) for the ubiquinone pathway.</text>
</comment>
<gene>
    <name evidence="5" type="primary">ubiC</name>
    <name evidence="6" type="ORF">PZA18_09105</name>
</gene>
<evidence type="ECO:0000256" key="1">
    <source>
        <dbReference type="ARBA" id="ARBA00022490"/>
    </source>
</evidence>
<feature type="binding site" evidence="5">
    <location>
        <position position="108"/>
    </location>
    <ligand>
        <name>substrate</name>
    </ligand>
</feature>
<accession>A0ABT7DVW6</accession>
<comment type="similarity">
    <text evidence="5">Belongs to the UbiC family.</text>
</comment>
<dbReference type="GO" id="GO:0008813">
    <property type="term" value="F:chorismate lyase activity"/>
    <property type="evidence" value="ECO:0007669"/>
    <property type="project" value="UniProtKB-EC"/>
</dbReference>
<name>A0ABT7DVW6_9NEIS</name>
<proteinExistence type="inferred from homology"/>
<keyword evidence="7" id="KW-1185">Reference proteome</keyword>
<comment type="catalytic activity">
    <reaction evidence="5">
        <text>chorismate = 4-hydroxybenzoate + pyruvate</text>
        <dbReference type="Rhea" id="RHEA:16505"/>
        <dbReference type="ChEBI" id="CHEBI:15361"/>
        <dbReference type="ChEBI" id="CHEBI:17879"/>
        <dbReference type="ChEBI" id="CHEBI:29748"/>
        <dbReference type="EC" id="4.1.3.40"/>
    </reaction>
</comment>
<dbReference type="SUPFAM" id="SSF64288">
    <property type="entry name" value="Chorismate lyase-like"/>
    <property type="match status" value="1"/>
</dbReference>
<comment type="caution">
    <text evidence="5">Lacks conserved residue(s) required for the propagation of feature annotation.</text>
</comment>
<dbReference type="PANTHER" id="PTHR38683:SF1">
    <property type="entry name" value="CHORISMATE PYRUVATE-LYASE"/>
    <property type="match status" value="1"/>
</dbReference>